<dbReference type="Pfam" id="PF00072">
    <property type="entry name" value="Response_reg"/>
    <property type="match status" value="1"/>
</dbReference>
<evidence type="ECO:0000256" key="2">
    <source>
        <dbReference type="ARBA" id="ARBA00022840"/>
    </source>
</evidence>
<dbReference type="Pfam" id="PF02954">
    <property type="entry name" value="HTH_8"/>
    <property type="match status" value="1"/>
</dbReference>
<dbReference type="InterPro" id="IPR009057">
    <property type="entry name" value="Homeodomain-like_sf"/>
</dbReference>
<feature type="domain" description="Sigma-54 factor interaction" evidence="8">
    <location>
        <begin position="160"/>
        <end position="389"/>
    </location>
</feature>
<feature type="compositionally biased region" description="Polar residues" evidence="7">
    <location>
        <begin position="121"/>
        <end position="135"/>
    </location>
</feature>
<evidence type="ECO:0000313" key="11">
    <source>
        <dbReference type="Proteomes" id="UP001595878"/>
    </source>
</evidence>
<dbReference type="PROSITE" id="PS50045">
    <property type="entry name" value="SIGMA54_INTERACT_4"/>
    <property type="match status" value="1"/>
</dbReference>
<dbReference type="InterPro" id="IPR025943">
    <property type="entry name" value="Sigma_54_int_dom_ATP-bd_2"/>
</dbReference>
<dbReference type="Gene3D" id="1.10.8.60">
    <property type="match status" value="1"/>
</dbReference>
<feature type="modified residue" description="4-aspartylphosphate" evidence="6">
    <location>
        <position position="56"/>
    </location>
</feature>
<dbReference type="EMBL" id="JBHSHB010000008">
    <property type="protein sequence ID" value="MFC4689932.1"/>
    <property type="molecule type" value="Genomic_DNA"/>
</dbReference>
<evidence type="ECO:0000256" key="3">
    <source>
        <dbReference type="ARBA" id="ARBA00023015"/>
    </source>
</evidence>
<comment type="caution">
    <text evidence="10">The sequence shown here is derived from an EMBL/GenBank/DDBJ whole genome shotgun (WGS) entry which is preliminary data.</text>
</comment>
<dbReference type="InterPro" id="IPR002078">
    <property type="entry name" value="Sigma_54_int"/>
</dbReference>
<dbReference type="SMART" id="SM00382">
    <property type="entry name" value="AAA"/>
    <property type="match status" value="1"/>
</dbReference>
<proteinExistence type="predicted"/>
<dbReference type="InterPro" id="IPR001789">
    <property type="entry name" value="Sig_transdc_resp-reg_receiver"/>
</dbReference>
<dbReference type="Pfam" id="PF25601">
    <property type="entry name" value="AAA_lid_14"/>
    <property type="match status" value="1"/>
</dbReference>
<dbReference type="Proteomes" id="UP001595878">
    <property type="component" value="Unassembled WGS sequence"/>
</dbReference>
<dbReference type="InterPro" id="IPR027417">
    <property type="entry name" value="P-loop_NTPase"/>
</dbReference>
<evidence type="ECO:0000259" key="9">
    <source>
        <dbReference type="PROSITE" id="PS50110"/>
    </source>
</evidence>
<dbReference type="RefSeq" id="WP_380032754.1">
    <property type="nucleotide sequence ID" value="NZ_JBHSHB010000008.1"/>
</dbReference>
<accession>A0ABV9L964</accession>
<feature type="compositionally biased region" description="Basic and acidic residues" evidence="7">
    <location>
        <begin position="140"/>
        <end position="152"/>
    </location>
</feature>
<keyword evidence="1" id="KW-0547">Nucleotide-binding</keyword>
<dbReference type="Pfam" id="PF00158">
    <property type="entry name" value="Sigma54_activat"/>
    <property type="match status" value="1"/>
</dbReference>
<feature type="region of interest" description="Disordered" evidence="7">
    <location>
        <begin position="119"/>
        <end position="152"/>
    </location>
</feature>
<dbReference type="Gene3D" id="1.10.10.60">
    <property type="entry name" value="Homeodomain-like"/>
    <property type="match status" value="1"/>
</dbReference>
<keyword evidence="4" id="KW-0238">DNA-binding</keyword>
<evidence type="ECO:0000256" key="5">
    <source>
        <dbReference type="ARBA" id="ARBA00023163"/>
    </source>
</evidence>
<keyword evidence="5" id="KW-0804">Transcription</keyword>
<evidence type="ECO:0000256" key="7">
    <source>
        <dbReference type="SAM" id="MobiDB-lite"/>
    </source>
</evidence>
<dbReference type="InterPro" id="IPR002197">
    <property type="entry name" value="HTH_Fis"/>
</dbReference>
<dbReference type="SUPFAM" id="SSF46689">
    <property type="entry name" value="Homeodomain-like"/>
    <property type="match status" value="1"/>
</dbReference>
<sequence length="457" mass="51235">MQLKKENILIVDDDINILELLQRHLQSWNFHTYKAVSVKEAVQILRDTKIDLLITDLKMPEVDGSELIKFVSEHYPSLPKLVVTGYPSVQDSLAAIKAGVADYLTKPFTKEELGDAIDKSLGNNNATSTTNSRKQTAGVHTERSRSTKAETKKDNAYGEIIGASEKINDVIQIIERVKDNKATIFIKGESGTGKELVARAIHYQGKFSRAPFIAVNCGGIPENLLEAELFGYTKGAFTGAEKNRDGFFQAANGGTIFLDEIGNASTAVQSRLLRVLQEKEVVKVGAQKAEKIDVRIVAATNSDLKEMIKKGTFREDLYYRLTVVEIEVAPLRERKEDIPLLVDKFLFKYGIEFKDRFVTITPEASAILQRYDWPGNIRELENVIQRSVIMCDRIIDVAHLPDSLKHTIDFPESELVPLKEIEKKYIQKVLNATNNNKTKAAEILGIDRKTLRSKLNG</sequence>
<reference evidence="11" key="1">
    <citation type="journal article" date="2019" name="Int. J. Syst. Evol. Microbiol.">
        <title>The Global Catalogue of Microorganisms (GCM) 10K type strain sequencing project: providing services to taxonomists for standard genome sequencing and annotation.</title>
        <authorList>
            <consortium name="The Broad Institute Genomics Platform"/>
            <consortium name="The Broad Institute Genome Sequencing Center for Infectious Disease"/>
            <person name="Wu L."/>
            <person name="Ma J."/>
        </authorList>
    </citation>
    <scope>NUCLEOTIDE SEQUENCE [LARGE SCALE GENOMIC DNA]</scope>
    <source>
        <strain evidence="11">CGMCC 4.7427</strain>
    </source>
</reference>
<dbReference type="PRINTS" id="PR01590">
    <property type="entry name" value="HTHFIS"/>
</dbReference>
<evidence type="ECO:0000256" key="1">
    <source>
        <dbReference type="ARBA" id="ARBA00022741"/>
    </source>
</evidence>
<dbReference type="PANTHER" id="PTHR32071:SF119">
    <property type="entry name" value="SIGMA L-DEPENDENT TRANSCRIPTIONAL REGULATOR YPLP-RELATED"/>
    <property type="match status" value="1"/>
</dbReference>
<gene>
    <name evidence="10" type="ORF">ACFO5T_05780</name>
</gene>
<evidence type="ECO:0000259" key="8">
    <source>
        <dbReference type="PROSITE" id="PS50045"/>
    </source>
</evidence>
<dbReference type="InterPro" id="IPR058031">
    <property type="entry name" value="AAA_lid_NorR"/>
</dbReference>
<dbReference type="Gene3D" id="3.40.50.2300">
    <property type="match status" value="1"/>
</dbReference>
<protein>
    <submittedName>
        <fullName evidence="10">Sigma-54-dependent transcriptional regulator</fullName>
    </submittedName>
</protein>
<keyword evidence="6" id="KW-0597">Phosphoprotein</keyword>
<dbReference type="InterPro" id="IPR025944">
    <property type="entry name" value="Sigma_54_int_dom_CS"/>
</dbReference>
<evidence type="ECO:0000256" key="4">
    <source>
        <dbReference type="ARBA" id="ARBA00023125"/>
    </source>
</evidence>
<dbReference type="InterPro" id="IPR025662">
    <property type="entry name" value="Sigma_54_int_dom_ATP-bd_1"/>
</dbReference>
<dbReference type="InterPro" id="IPR011006">
    <property type="entry name" value="CheY-like_superfamily"/>
</dbReference>
<dbReference type="SUPFAM" id="SSF52172">
    <property type="entry name" value="CheY-like"/>
    <property type="match status" value="1"/>
</dbReference>
<feature type="domain" description="Response regulatory" evidence="9">
    <location>
        <begin position="7"/>
        <end position="121"/>
    </location>
</feature>
<keyword evidence="3" id="KW-0805">Transcription regulation</keyword>
<dbReference type="PANTHER" id="PTHR32071">
    <property type="entry name" value="TRANSCRIPTIONAL REGULATORY PROTEIN"/>
    <property type="match status" value="1"/>
</dbReference>
<dbReference type="PROSITE" id="PS50110">
    <property type="entry name" value="RESPONSE_REGULATORY"/>
    <property type="match status" value="1"/>
</dbReference>
<dbReference type="InterPro" id="IPR003593">
    <property type="entry name" value="AAA+_ATPase"/>
</dbReference>
<dbReference type="SMART" id="SM00448">
    <property type="entry name" value="REC"/>
    <property type="match status" value="1"/>
</dbReference>
<dbReference type="Gene3D" id="3.40.50.300">
    <property type="entry name" value="P-loop containing nucleotide triphosphate hydrolases"/>
    <property type="match status" value="1"/>
</dbReference>
<organism evidence="10 11">
    <name type="scientific">Dokdonia genika</name>
    <dbReference type="NCBI Taxonomy" id="308113"/>
    <lineage>
        <taxon>Bacteria</taxon>
        <taxon>Pseudomonadati</taxon>
        <taxon>Bacteroidota</taxon>
        <taxon>Flavobacteriia</taxon>
        <taxon>Flavobacteriales</taxon>
        <taxon>Flavobacteriaceae</taxon>
        <taxon>Dokdonia</taxon>
    </lineage>
</organism>
<evidence type="ECO:0000313" key="10">
    <source>
        <dbReference type="EMBL" id="MFC4689932.1"/>
    </source>
</evidence>
<name>A0ABV9L964_9FLAO</name>
<keyword evidence="11" id="KW-1185">Reference proteome</keyword>
<dbReference type="SUPFAM" id="SSF52540">
    <property type="entry name" value="P-loop containing nucleoside triphosphate hydrolases"/>
    <property type="match status" value="1"/>
</dbReference>
<keyword evidence="2" id="KW-0067">ATP-binding</keyword>
<dbReference type="PROSITE" id="PS00676">
    <property type="entry name" value="SIGMA54_INTERACT_2"/>
    <property type="match status" value="1"/>
</dbReference>
<evidence type="ECO:0000256" key="6">
    <source>
        <dbReference type="PROSITE-ProRule" id="PRU00169"/>
    </source>
</evidence>
<dbReference type="PROSITE" id="PS00675">
    <property type="entry name" value="SIGMA54_INTERACT_1"/>
    <property type="match status" value="1"/>
</dbReference>
<dbReference type="CDD" id="cd00009">
    <property type="entry name" value="AAA"/>
    <property type="match status" value="1"/>
</dbReference>
<dbReference type="PROSITE" id="PS00688">
    <property type="entry name" value="SIGMA54_INTERACT_3"/>
    <property type="match status" value="1"/>
</dbReference>